<evidence type="ECO:0000256" key="7">
    <source>
        <dbReference type="ARBA" id="ARBA00047899"/>
    </source>
</evidence>
<dbReference type="GO" id="GO:0005829">
    <property type="term" value="C:cytosol"/>
    <property type="evidence" value="ECO:0007669"/>
    <property type="project" value="TreeGrafter"/>
</dbReference>
<proteinExistence type="predicted"/>
<keyword evidence="6" id="KW-0067">ATP-binding</keyword>
<gene>
    <name evidence="9" type="ORF">Tci_872718</name>
</gene>
<comment type="catalytic activity">
    <reaction evidence="8">
        <text>L-seryl-[protein] + ATP = O-phospho-L-seryl-[protein] + ADP + H(+)</text>
        <dbReference type="Rhea" id="RHEA:17989"/>
        <dbReference type="Rhea" id="RHEA-COMP:9863"/>
        <dbReference type="Rhea" id="RHEA-COMP:11604"/>
        <dbReference type="ChEBI" id="CHEBI:15378"/>
        <dbReference type="ChEBI" id="CHEBI:29999"/>
        <dbReference type="ChEBI" id="CHEBI:30616"/>
        <dbReference type="ChEBI" id="CHEBI:83421"/>
        <dbReference type="ChEBI" id="CHEBI:456216"/>
        <dbReference type="EC" id="2.7.11.1"/>
    </reaction>
</comment>
<evidence type="ECO:0000256" key="6">
    <source>
        <dbReference type="ARBA" id="ARBA00022840"/>
    </source>
</evidence>
<organism evidence="9">
    <name type="scientific">Tanacetum cinerariifolium</name>
    <name type="common">Dalmatian daisy</name>
    <name type="synonym">Chrysanthemum cinerariifolium</name>
    <dbReference type="NCBI Taxonomy" id="118510"/>
    <lineage>
        <taxon>Eukaryota</taxon>
        <taxon>Viridiplantae</taxon>
        <taxon>Streptophyta</taxon>
        <taxon>Embryophyta</taxon>
        <taxon>Tracheophyta</taxon>
        <taxon>Spermatophyta</taxon>
        <taxon>Magnoliopsida</taxon>
        <taxon>eudicotyledons</taxon>
        <taxon>Gunneridae</taxon>
        <taxon>Pentapetalae</taxon>
        <taxon>asterids</taxon>
        <taxon>campanulids</taxon>
        <taxon>Asterales</taxon>
        <taxon>Asteraceae</taxon>
        <taxon>Asteroideae</taxon>
        <taxon>Anthemideae</taxon>
        <taxon>Anthemidinae</taxon>
        <taxon>Tanacetum</taxon>
    </lineage>
</organism>
<dbReference type="AlphaFoldDB" id="A0A699SUU9"/>
<dbReference type="GO" id="GO:0005524">
    <property type="term" value="F:ATP binding"/>
    <property type="evidence" value="ECO:0007669"/>
    <property type="project" value="UniProtKB-KW"/>
</dbReference>
<dbReference type="InterPro" id="IPR045216">
    <property type="entry name" value="CK2_alpha"/>
</dbReference>
<dbReference type="GO" id="GO:0005634">
    <property type="term" value="C:nucleus"/>
    <property type="evidence" value="ECO:0007669"/>
    <property type="project" value="TreeGrafter"/>
</dbReference>
<dbReference type="GO" id="GO:0051726">
    <property type="term" value="P:regulation of cell cycle"/>
    <property type="evidence" value="ECO:0007669"/>
    <property type="project" value="TreeGrafter"/>
</dbReference>
<evidence type="ECO:0000256" key="8">
    <source>
        <dbReference type="ARBA" id="ARBA00048679"/>
    </source>
</evidence>
<evidence type="ECO:0000256" key="3">
    <source>
        <dbReference type="ARBA" id="ARBA00022679"/>
    </source>
</evidence>
<dbReference type="EMBL" id="BKCJ011186835">
    <property type="protein sequence ID" value="GFD00749.1"/>
    <property type="molecule type" value="Genomic_DNA"/>
</dbReference>
<keyword evidence="5 9" id="KW-0418">Kinase</keyword>
<comment type="caution">
    <text evidence="9">The sequence shown here is derived from an EMBL/GenBank/DDBJ whole genome shotgun (WGS) entry which is preliminary data.</text>
</comment>
<dbReference type="PANTHER" id="PTHR24054:SF0">
    <property type="entry name" value="CASEIN KINASE II SUBUNIT ALPHA"/>
    <property type="match status" value="1"/>
</dbReference>
<protein>
    <recommendedName>
        <fullName evidence="1">non-specific serine/threonine protein kinase</fullName>
        <ecNumber evidence="1">2.7.11.1</ecNumber>
    </recommendedName>
</protein>
<evidence type="ECO:0000256" key="5">
    <source>
        <dbReference type="ARBA" id="ARBA00022777"/>
    </source>
</evidence>
<keyword evidence="4" id="KW-0547">Nucleotide-binding</keyword>
<evidence type="ECO:0000256" key="4">
    <source>
        <dbReference type="ARBA" id="ARBA00022741"/>
    </source>
</evidence>
<dbReference type="PANTHER" id="PTHR24054">
    <property type="entry name" value="CASEIN KINASE II SUBUNIT ALPHA"/>
    <property type="match status" value="1"/>
</dbReference>
<evidence type="ECO:0000313" key="9">
    <source>
        <dbReference type="EMBL" id="GFD00749.1"/>
    </source>
</evidence>
<reference evidence="9" key="1">
    <citation type="journal article" date="2019" name="Sci. Rep.">
        <title>Draft genome of Tanacetum cinerariifolium, the natural source of mosquito coil.</title>
        <authorList>
            <person name="Yamashiro T."/>
            <person name="Shiraishi A."/>
            <person name="Satake H."/>
            <person name="Nakayama K."/>
        </authorList>
    </citation>
    <scope>NUCLEOTIDE SEQUENCE</scope>
</reference>
<comment type="catalytic activity">
    <reaction evidence="7">
        <text>L-threonyl-[protein] + ATP = O-phospho-L-threonyl-[protein] + ADP + H(+)</text>
        <dbReference type="Rhea" id="RHEA:46608"/>
        <dbReference type="Rhea" id="RHEA-COMP:11060"/>
        <dbReference type="Rhea" id="RHEA-COMP:11605"/>
        <dbReference type="ChEBI" id="CHEBI:15378"/>
        <dbReference type="ChEBI" id="CHEBI:30013"/>
        <dbReference type="ChEBI" id="CHEBI:30616"/>
        <dbReference type="ChEBI" id="CHEBI:61977"/>
        <dbReference type="ChEBI" id="CHEBI:456216"/>
        <dbReference type="EC" id="2.7.11.1"/>
    </reaction>
</comment>
<evidence type="ECO:0000256" key="1">
    <source>
        <dbReference type="ARBA" id="ARBA00012513"/>
    </source>
</evidence>
<sequence length="71" mass="8092">MAMAPFFYGHDNHDQLVKIAKVLGTDELNTYLQRYLLELDPQLTALVGRDRFCACGTDIEPHNDTWLSLPV</sequence>
<dbReference type="EC" id="2.7.11.1" evidence="1"/>
<keyword evidence="2" id="KW-0723">Serine/threonine-protein kinase</keyword>
<dbReference type="Gene3D" id="1.10.510.10">
    <property type="entry name" value="Transferase(Phosphotransferase) domain 1"/>
    <property type="match status" value="1"/>
</dbReference>
<evidence type="ECO:0000256" key="2">
    <source>
        <dbReference type="ARBA" id="ARBA00022527"/>
    </source>
</evidence>
<dbReference type="GO" id="GO:0004674">
    <property type="term" value="F:protein serine/threonine kinase activity"/>
    <property type="evidence" value="ECO:0007669"/>
    <property type="project" value="UniProtKB-KW"/>
</dbReference>
<dbReference type="GO" id="GO:0005956">
    <property type="term" value="C:protein kinase CK2 complex"/>
    <property type="evidence" value="ECO:0007669"/>
    <property type="project" value="TreeGrafter"/>
</dbReference>
<keyword evidence="3" id="KW-0808">Transferase</keyword>
<accession>A0A699SUU9</accession>
<name>A0A699SUU9_TANCI</name>